<keyword evidence="2" id="KW-1185">Reference proteome</keyword>
<dbReference type="RefSeq" id="WP_259622056.1">
    <property type="nucleotide sequence ID" value="NZ_JANYMP010000002.1"/>
</dbReference>
<dbReference type="Proteomes" id="UP001141259">
    <property type="component" value="Unassembled WGS sequence"/>
</dbReference>
<accession>A0A9X3ADV7</accession>
<gene>
    <name evidence="1" type="ORF">NZH93_06865</name>
</gene>
<dbReference type="EMBL" id="JANYMP010000002">
    <property type="protein sequence ID" value="MCS7476567.1"/>
    <property type="molecule type" value="Genomic_DNA"/>
</dbReference>
<reference evidence="1" key="1">
    <citation type="submission" date="2022-08" db="EMBL/GenBank/DDBJ databases">
        <authorList>
            <person name="Tistechok S."/>
            <person name="Samborskyy M."/>
            <person name="Roman I."/>
        </authorList>
    </citation>
    <scope>NUCLEOTIDE SEQUENCE</scope>
    <source>
        <strain evidence="1">DSM 103496</strain>
    </source>
</reference>
<dbReference type="AlphaFoldDB" id="A0A9X3ADV7"/>
<name>A0A9X3ADV7_9PSEU</name>
<organism evidence="1 2">
    <name type="scientific">Umezawaea endophytica</name>
    <dbReference type="NCBI Taxonomy" id="1654476"/>
    <lineage>
        <taxon>Bacteria</taxon>
        <taxon>Bacillati</taxon>
        <taxon>Actinomycetota</taxon>
        <taxon>Actinomycetes</taxon>
        <taxon>Pseudonocardiales</taxon>
        <taxon>Pseudonocardiaceae</taxon>
        <taxon>Umezawaea</taxon>
    </lineage>
</organism>
<protein>
    <submittedName>
        <fullName evidence="1">Uncharacterized protein</fullName>
    </submittedName>
</protein>
<evidence type="ECO:0000313" key="2">
    <source>
        <dbReference type="Proteomes" id="UP001141259"/>
    </source>
</evidence>
<sequence>MTLWSYSAVGLRACQIEGESYADGSTGYYCEETWYNNVLYWGLYVGP</sequence>
<proteinExistence type="predicted"/>
<comment type="caution">
    <text evidence="1">The sequence shown here is derived from an EMBL/GenBank/DDBJ whole genome shotgun (WGS) entry which is preliminary data.</text>
</comment>
<evidence type="ECO:0000313" key="1">
    <source>
        <dbReference type="EMBL" id="MCS7476567.1"/>
    </source>
</evidence>